<dbReference type="CDD" id="cd06214">
    <property type="entry name" value="PA_degradation_oxidoreductase_like"/>
    <property type="match status" value="1"/>
</dbReference>
<keyword evidence="6" id="KW-0560">Oxidoreductase</keyword>
<reference evidence="12 13" key="1">
    <citation type="submission" date="2018-11" db="EMBL/GenBank/DDBJ databases">
        <title>The genome draft of YIM 96095.</title>
        <authorList>
            <person name="Tang S.-K."/>
            <person name="Chunyu W.-X."/>
            <person name="Feng Y.-Z."/>
        </authorList>
    </citation>
    <scope>NUCLEOTIDE SEQUENCE [LARGE SCALE GENOMIC DNA]</scope>
    <source>
        <strain evidence="12 13">YIM 96095</strain>
    </source>
</reference>
<feature type="domain" description="2Fe-2S ferredoxin-type" evidence="10">
    <location>
        <begin position="285"/>
        <end position="376"/>
    </location>
</feature>
<evidence type="ECO:0000313" key="13">
    <source>
        <dbReference type="Proteomes" id="UP000269198"/>
    </source>
</evidence>
<evidence type="ECO:0000256" key="7">
    <source>
        <dbReference type="ARBA" id="ARBA00023004"/>
    </source>
</evidence>
<dbReference type="Pfam" id="PF00111">
    <property type="entry name" value="Fer2"/>
    <property type="match status" value="1"/>
</dbReference>
<keyword evidence="5" id="KW-0274">FAD</keyword>
<dbReference type="AlphaFoldDB" id="A0A3N0E1B7"/>
<keyword evidence="8" id="KW-0411">Iron-sulfur</keyword>
<evidence type="ECO:0000256" key="5">
    <source>
        <dbReference type="ARBA" id="ARBA00022827"/>
    </source>
</evidence>
<keyword evidence="3" id="KW-0001">2Fe-2S</keyword>
<dbReference type="PANTHER" id="PTHR47354">
    <property type="entry name" value="NADH OXIDOREDUCTASE HCR"/>
    <property type="match status" value="1"/>
</dbReference>
<gene>
    <name evidence="12" type="primary">paaK</name>
    <name evidence="12" type="ORF">EFW17_22005</name>
</gene>
<keyword evidence="2" id="KW-0285">Flavoprotein</keyword>
<comment type="caution">
    <text evidence="12">The sequence shown here is derived from an EMBL/GenBank/DDBJ whole genome shotgun (WGS) entry which is preliminary data.</text>
</comment>
<dbReference type="SUPFAM" id="SSF52343">
    <property type="entry name" value="Ferredoxin reductase-like, C-terminal NADP-linked domain"/>
    <property type="match status" value="1"/>
</dbReference>
<dbReference type="Proteomes" id="UP000269198">
    <property type="component" value="Unassembled WGS sequence"/>
</dbReference>
<feature type="domain" description="FAD-binding FR-type" evidence="11">
    <location>
        <begin position="21"/>
        <end position="125"/>
    </location>
</feature>
<dbReference type="InterPro" id="IPR012675">
    <property type="entry name" value="Beta-grasp_dom_sf"/>
</dbReference>
<dbReference type="InterPro" id="IPR011884">
    <property type="entry name" value="PaaE"/>
</dbReference>
<dbReference type="Gene3D" id="3.10.20.30">
    <property type="match status" value="1"/>
</dbReference>
<dbReference type="SUPFAM" id="SSF63380">
    <property type="entry name" value="Riboflavin synthase domain-like"/>
    <property type="match status" value="1"/>
</dbReference>
<dbReference type="GO" id="GO:0051537">
    <property type="term" value="F:2 iron, 2 sulfur cluster binding"/>
    <property type="evidence" value="ECO:0007669"/>
    <property type="project" value="UniProtKB-KW"/>
</dbReference>
<evidence type="ECO:0000256" key="9">
    <source>
        <dbReference type="SAM" id="MobiDB-lite"/>
    </source>
</evidence>
<dbReference type="PROSITE" id="PS51384">
    <property type="entry name" value="FAD_FR"/>
    <property type="match status" value="1"/>
</dbReference>
<dbReference type="Gene3D" id="2.40.30.10">
    <property type="entry name" value="Translation factors"/>
    <property type="match status" value="1"/>
</dbReference>
<proteinExistence type="predicted"/>
<dbReference type="EMBL" id="RJMB01000032">
    <property type="protein sequence ID" value="RNL81610.1"/>
    <property type="molecule type" value="Genomic_DNA"/>
</dbReference>
<evidence type="ECO:0000256" key="8">
    <source>
        <dbReference type="ARBA" id="ARBA00023014"/>
    </source>
</evidence>
<dbReference type="InterPro" id="IPR008333">
    <property type="entry name" value="Cbr1-like_FAD-bd_dom"/>
</dbReference>
<comment type="cofactor">
    <cofactor evidence="1">
        <name>FAD</name>
        <dbReference type="ChEBI" id="CHEBI:57692"/>
    </cofactor>
</comment>
<keyword evidence="7" id="KW-0408">Iron</keyword>
<dbReference type="CDD" id="cd00207">
    <property type="entry name" value="fer2"/>
    <property type="match status" value="1"/>
</dbReference>
<dbReference type="Pfam" id="PF00175">
    <property type="entry name" value="NAD_binding_1"/>
    <property type="match status" value="1"/>
</dbReference>
<evidence type="ECO:0000313" key="12">
    <source>
        <dbReference type="EMBL" id="RNL81610.1"/>
    </source>
</evidence>
<evidence type="ECO:0000256" key="6">
    <source>
        <dbReference type="ARBA" id="ARBA00023002"/>
    </source>
</evidence>
<dbReference type="InterPro" id="IPR001433">
    <property type="entry name" value="OxRdtase_FAD/NAD-bd"/>
</dbReference>
<dbReference type="InterPro" id="IPR017938">
    <property type="entry name" value="Riboflavin_synthase-like_b-brl"/>
</dbReference>
<evidence type="ECO:0000259" key="11">
    <source>
        <dbReference type="PROSITE" id="PS51384"/>
    </source>
</evidence>
<dbReference type="Pfam" id="PF00970">
    <property type="entry name" value="FAD_binding_6"/>
    <property type="match status" value="1"/>
</dbReference>
<dbReference type="SUPFAM" id="SSF54292">
    <property type="entry name" value="2Fe-2S ferredoxin-like"/>
    <property type="match status" value="1"/>
</dbReference>
<dbReference type="InterPro" id="IPR017927">
    <property type="entry name" value="FAD-bd_FR_type"/>
</dbReference>
<dbReference type="InterPro" id="IPR039261">
    <property type="entry name" value="FNR_nucleotide-bd"/>
</dbReference>
<dbReference type="GO" id="GO:0010124">
    <property type="term" value="P:phenylacetate catabolic process"/>
    <property type="evidence" value="ECO:0007669"/>
    <property type="project" value="InterPro"/>
</dbReference>
<evidence type="ECO:0000256" key="2">
    <source>
        <dbReference type="ARBA" id="ARBA00022630"/>
    </source>
</evidence>
<keyword evidence="13" id="KW-1185">Reference proteome</keyword>
<dbReference type="PRINTS" id="PR00410">
    <property type="entry name" value="PHEHYDRXLASE"/>
</dbReference>
<dbReference type="GO" id="GO:0016491">
    <property type="term" value="F:oxidoreductase activity"/>
    <property type="evidence" value="ECO:0007669"/>
    <property type="project" value="UniProtKB-KW"/>
</dbReference>
<dbReference type="PROSITE" id="PS51085">
    <property type="entry name" value="2FE2S_FER_2"/>
    <property type="match status" value="1"/>
</dbReference>
<dbReference type="Gene3D" id="3.40.50.80">
    <property type="entry name" value="Nucleotide-binding domain of ferredoxin-NADP reductase (FNR) module"/>
    <property type="match status" value="1"/>
</dbReference>
<dbReference type="InterPro" id="IPR036010">
    <property type="entry name" value="2Fe-2S_ferredoxin-like_sf"/>
</dbReference>
<keyword evidence="4" id="KW-0479">Metal-binding</keyword>
<sequence length="376" mass="40795">MRTRSQDPPAGPATARRGAAHRFHPLSVASVSRLTDDAVIVTFDVPEELTEEFRFVQGQHLTVRWRSPEGELRRNYSICSRAPDGPLRVAVKRLEGGSFSAHANESLRPGDVLDVMPPLGGFHVPLDPDLARAHVAFAAGSGITPVLSLLLTTLATEPGSTFTLVYGNRTASDVMFLDELGDLKDRYPERFQLLNVLSREATDAPIRDGRIDAAKLDRLFATLIPPGRVDQWYLCGPFELVRMARAALAERGVPRERVHFELFHTEDAGPAPRRGRSRKGAAGASRVRFTLGGVTSGVEVDTAADETVLGAALRVRGDAPFACRGGVCGTCRARVLDGEVDLARNFALEPDEISAGYVLTCQSRPVTSEVVLDYDA</sequence>
<dbReference type="RefSeq" id="WP_123203361.1">
    <property type="nucleotide sequence ID" value="NZ_RJMB01000032.1"/>
</dbReference>
<accession>A0A3N0E1B7</accession>
<evidence type="ECO:0000256" key="3">
    <source>
        <dbReference type="ARBA" id="ARBA00022714"/>
    </source>
</evidence>
<dbReference type="GO" id="GO:0046872">
    <property type="term" value="F:metal ion binding"/>
    <property type="evidence" value="ECO:0007669"/>
    <property type="project" value="UniProtKB-KW"/>
</dbReference>
<evidence type="ECO:0000256" key="1">
    <source>
        <dbReference type="ARBA" id="ARBA00001974"/>
    </source>
</evidence>
<dbReference type="NCBIfam" id="TIGR02160">
    <property type="entry name" value="PA_CoA_Oxy5"/>
    <property type="match status" value="1"/>
</dbReference>
<dbReference type="PANTHER" id="PTHR47354:SF8">
    <property type="entry name" value="1,2-PHENYLACETYL-COA EPOXIDASE, SUBUNIT E"/>
    <property type="match status" value="1"/>
</dbReference>
<dbReference type="InterPro" id="IPR006058">
    <property type="entry name" value="2Fe2S_fd_BS"/>
</dbReference>
<dbReference type="OrthoDB" id="9796486at2"/>
<dbReference type="InterPro" id="IPR050415">
    <property type="entry name" value="MRET"/>
</dbReference>
<name>A0A3N0E1B7_9ACTN</name>
<dbReference type="GO" id="GO:0050660">
    <property type="term" value="F:flavin adenine dinucleotide binding"/>
    <property type="evidence" value="ECO:0007669"/>
    <property type="project" value="TreeGrafter"/>
</dbReference>
<organism evidence="12 13">
    <name type="scientific">Halostreptopolyspora alba</name>
    <dbReference type="NCBI Taxonomy" id="2487137"/>
    <lineage>
        <taxon>Bacteria</taxon>
        <taxon>Bacillati</taxon>
        <taxon>Actinomycetota</taxon>
        <taxon>Actinomycetes</taxon>
        <taxon>Streptosporangiales</taxon>
        <taxon>Nocardiopsidaceae</taxon>
        <taxon>Halostreptopolyspora</taxon>
    </lineage>
</organism>
<protein>
    <submittedName>
        <fullName evidence="12">Phenylacetate-CoA oxygenase/reductase subunit PaaK</fullName>
    </submittedName>
</protein>
<feature type="region of interest" description="Disordered" evidence="9">
    <location>
        <begin position="1"/>
        <end position="21"/>
    </location>
</feature>
<dbReference type="PROSITE" id="PS00197">
    <property type="entry name" value="2FE2S_FER_1"/>
    <property type="match status" value="1"/>
</dbReference>
<dbReference type="InterPro" id="IPR001041">
    <property type="entry name" value="2Fe-2S_ferredoxin-type"/>
</dbReference>
<evidence type="ECO:0000259" key="10">
    <source>
        <dbReference type="PROSITE" id="PS51085"/>
    </source>
</evidence>
<evidence type="ECO:0000256" key="4">
    <source>
        <dbReference type="ARBA" id="ARBA00022723"/>
    </source>
</evidence>